<reference evidence="2" key="1">
    <citation type="journal article" date="2023" name="Plant Biotechnol. J.">
        <title>Chromosome-level wild Hevea brasiliensis genome provides new tools for genomic-assisted breeding and valuable loci to elevate rubber yield.</title>
        <authorList>
            <person name="Cheng H."/>
            <person name="Song X."/>
            <person name="Hu Y."/>
            <person name="Wu T."/>
            <person name="Yang Q."/>
            <person name="An Z."/>
            <person name="Feng S."/>
            <person name="Deng Z."/>
            <person name="Wu W."/>
            <person name="Zeng X."/>
            <person name="Tu M."/>
            <person name="Wang X."/>
            <person name="Huang H."/>
        </authorList>
    </citation>
    <scope>NUCLEOTIDE SEQUENCE</scope>
    <source>
        <strain evidence="2">MT/VB/25A 57/8</strain>
    </source>
</reference>
<dbReference type="EMBL" id="JARPOI010000002">
    <property type="protein sequence ID" value="KAJ9186857.1"/>
    <property type="molecule type" value="Genomic_DNA"/>
</dbReference>
<comment type="caution">
    <text evidence="2">The sequence shown here is derived from an EMBL/GenBank/DDBJ whole genome shotgun (WGS) entry which is preliminary data.</text>
</comment>
<evidence type="ECO:0000313" key="2">
    <source>
        <dbReference type="EMBL" id="KAJ9186857.1"/>
    </source>
</evidence>
<sequence>MNQIKAYAKGSVPFSWEKKPGVSKVVNQRFPSEGDLVKLPPPPCPIESRSPRVSTHDIQIPLPPCTFQPPSRSSSRKDLRKQDDPFLAAYKECTKSTKKGKLSKNVAGSGFRKVMFNLSCKTSCSVRDDNLVSFSGSL</sequence>
<proteinExistence type="predicted"/>
<dbReference type="PANTHER" id="PTHR33696">
    <property type="entry name" value="T22J18.15-RELATED"/>
    <property type="match status" value="1"/>
</dbReference>
<dbReference type="PANTHER" id="PTHR33696:SF3">
    <property type="entry name" value="FLZ-TYPE DOMAIN-CONTAINING PROTEIN"/>
    <property type="match status" value="1"/>
</dbReference>
<organism evidence="2 3">
    <name type="scientific">Hevea brasiliensis</name>
    <name type="common">Para rubber tree</name>
    <name type="synonym">Siphonia brasiliensis</name>
    <dbReference type="NCBI Taxonomy" id="3981"/>
    <lineage>
        <taxon>Eukaryota</taxon>
        <taxon>Viridiplantae</taxon>
        <taxon>Streptophyta</taxon>
        <taxon>Embryophyta</taxon>
        <taxon>Tracheophyta</taxon>
        <taxon>Spermatophyta</taxon>
        <taxon>Magnoliopsida</taxon>
        <taxon>eudicotyledons</taxon>
        <taxon>Gunneridae</taxon>
        <taxon>Pentapetalae</taxon>
        <taxon>rosids</taxon>
        <taxon>fabids</taxon>
        <taxon>Malpighiales</taxon>
        <taxon>Euphorbiaceae</taxon>
        <taxon>Crotonoideae</taxon>
        <taxon>Micrandreae</taxon>
        <taxon>Hevea</taxon>
    </lineage>
</organism>
<evidence type="ECO:0000256" key="1">
    <source>
        <dbReference type="SAM" id="MobiDB-lite"/>
    </source>
</evidence>
<gene>
    <name evidence="2" type="ORF">P3X46_002386</name>
</gene>
<dbReference type="Proteomes" id="UP001174677">
    <property type="component" value="Chromosome 2"/>
</dbReference>
<keyword evidence="3" id="KW-1185">Reference proteome</keyword>
<protein>
    <submittedName>
        <fullName evidence="2">Uncharacterized protein</fullName>
    </submittedName>
</protein>
<feature type="region of interest" description="Disordered" evidence="1">
    <location>
        <begin position="59"/>
        <end position="82"/>
    </location>
</feature>
<feature type="region of interest" description="Disordered" evidence="1">
    <location>
        <begin position="34"/>
        <end position="53"/>
    </location>
</feature>
<evidence type="ECO:0000313" key="3">
    <source>
        <dbReference type="Proteomes" id="UP001174677"/>
    </source>
</evidence>
<accession>A0ABQ9N2T0</accession>
<name>A0ABQ9N2T0_HEVBR</name>